<organism evidence="1 2">
    <name type="scientific">Nitrosomonas aestuarii</name>
    <dbReference type="NCBI Taxonomy" id="52441"/>
    <lineage>
        <taxon>Bacteria</taxon>
        <taxon>Pseudomonadati</taxon>
        <taxon>Pseudomonadota</taxon>
        <taxon>Betaproteobacteria</taxon>
        <taxon>Nitrosomonadales</taxon>
        <taxon>Nitrosomonadaceae</taxon>
        <taxon>Nitrosomonas</taxon>
    </lineage>
</organism>
<dbReference type="AlphaFoldDB" id="A0A1I3XNC3"/>
<dbReference type="Proteomes" id="UP000199533">
    <property type="component" value="Unassembled WGS sequence"/>
</dbReference>
<dbReference type="RefSeq" id="WP_090696689.1">
    <property type="nucleotide sequence ID" value="NZ_FOSP01000002.1"/>
</dbReference>
<keyword evidence="2" id="KW-1185">Reference proteome</keyword>
<sequence>MLKSYQKSVKDADNELVHLYETRDSLSERFGSKKSAIQKLGITSAVWDEIGKLANYLPLKQGRHRGKALGALRNAEQTELDKARKSVTHLIEKYLAHLEHDKSTDNHMHSKN</sequence>
<dbReference type="EMBL" id="FOSP01000002">
    <property type="protein sequence ID" value="SFK21005.1"/>
    <property type="molecule type" value="Genomic_DNA"/>
</dbReference>
<reference evidence="2" key="1">
    <citation type="submission" date="2016-10" db="EMBL/GenBank/DDBJ databases">
        <authorList>
            <person name="Varghese N."/>
            <person name="Submissions S."/>
        </authorList>
    </citation>
    <scope>NUCLEOTIDE SEQUENCE [LARGE SCALE GENOMIC DNA]</scope>
    <source>
        <strain evidence="2">Nm69</strain>
    </source>
</reference>
<evidence type="ECO:0000313" key="2">
    <source>
        <dbReference type="Proteomes" id="UP000199533"/>
    </source>
</evidence>
<evidence type="ECO:0000313" key="1">
    <source>
        <dbReference type="EMBL" id="SFK21005.1"/>
    </source>
</evidence>
<gene>
    <name evidence="1" type="ORF">SAMN05216302_10022</name>
</gene>
<dbReference type="OrthoDB" id="7060908at2"/>
<protein>
    <submittedName>
        <fullName evidence="1">Uncharacterized protein</fullName>
    </submittedName>
</protein>
<accession>A0A1I3XNC3</accession>
<proteinExistence type="predicted"/>
<name>A0A1I3XNC3_9PROT</name>